<feature type="chain" id="PRO_5037239168" description="DUF7486 domain-containing protein" evidence="1">
    <location>
        <begin position="30"/>
        <end position="205"/>
    </location>
</feature>
<evidence type="ECO:0000313" key="3">
    <source>
        <dbReference type="EMBL" id="NHF59961.1"/>
    </source>
</evidence>
<dbReference type="AlphaFoldDB" id="A0A967AT88"/>
<name>A0A967AT88_9FLAO</name>
<comment type="caution">
    <text evidence="3">The sequence shown here is derived from an EMBL/GenBank/DDBJ whole genome shotgun (WGS) entry which is preliminary data.</text>
</comment>
<proteinExistence type="predicted"/>
<dbReference type="RefSeq" id="WP_152574466.1">
    <property type="nucleotide sequence ID" value="NZ_VIKU02000003.1"/>
</dbReference>
<dbReference type="Pfam" id="PF24307">
    <property type="entry name" value="DUF7486"/>
    <property type="match status" value="1"/>
</dbReference>
<dbReference type="InterPro" id="IPR055909">
    <property type="entry name" value="DUF7486"/>
</dbReference>
<feature type="signal peptide" evidence="1">
    <location>
        <begin position="1"/>
        <end position="29"/>
    </location>
</feature>
<evidence type="ECO:0000256" key="1">
    <source>
        <dbReference type="SAM" id="SignalP"/>
    </source>
</evidence>
<feature type="domain" description="DUF7486" evidence="2">
    <location>
        <begin position="50"/>
        <end position="202"/>
    </location>
</feature>
<accession>A0A967AT88</accession>
<evidence type="ECO:0000313" key="4">
    <source>
        <dbReference type="Proteomes" id="UP000707206"/>
    </source>
</evidence>
<dbReference type="Proteomes" id="UP000707206">
    <property type="component" value="Unassembled WGS sequence"/>
</dbReference>
<reference evidence="3" key="2">
    <citation type="submission" date="2020-03" db="EMBL/GenBank/DDBJ databases">
        <title>Flavobacteriaceae bacterium strain TP-CH-4, a member of the family Flavobacteriaceae isolated from a deep-sea seamount.</title>
        <authorList>
            <person name="Zhang D.-C."/>
        </authorList>
    </citation>
    <scope>NUCLEOTIDE SEQUENCE</scope>
    <source>
        <strain evidence="3">TP-CH-4</strain>
    </source>
</reference>
<dbReference type="EMBL" id="VIKU02000003">
    <property type="protein sequence ID" value="NHF59961.1"/>
    <property type="molecule type" value="Genomic_DNA"/>
</dbReference>
<keyword evidence="4" id="KW-1185">Reference proteome</keyword>
<evidence type="ECO:0000259" key="2">
    <source>
        <dbReference type="Pfam" id="PF24307"/>
    </source>
</evidence>
<organism evidence="3 4">
    <name type="scientific">Pelagihabitans pacificus</name>
    <dbReference type="NCBI Taxonomy" id="2696054"/>
    <lineage>
        <taxon>Bacteria</taxon>
        <taxon>Pseudomonadati</taxon>
        <taxon>Bacteroidota</taxon>
        <taxon>Flavobacteriia</taxon>
        <taxon>Flavobacteriales</taxon>
        <taxon>Flavobacteriaceae</taxon>
        <taxon>Pelagihabitans</taxon>
    </lineage>
</organism>
<gene>
    <name evidence="3" type="ORF">FK220_011455</name>
</gene>
<keyword evidence="1" id="KW-0732">Signal</keyword>
<sequence length="205" mass="22416">MKVVRSTNAPYRLAVTIALFISGLAFVNAQTGEAIKSEPQKPAVASQPPIYWQVKAFRPQASLMNIKAIDKKGDMHDVKAIQSSDDTSILDVKALVNGEQLPIKLIVKKDDRYYPVKAIDNDGYLINIKAVTENGDILDVKGVSRSGNIVHLRAIDKHLVAYTIIAVSPEGKVNDIKGIKMLDTEVETVINGVQVFAHVKSLAQQ</sequence>
<reference evidence="3" key="1">
    <citation type="submission" date="2019-07" db="EMBL/GenBank/DDBJ databases">
        <authorList>
            <person name="De-Chao Zhang Q."/>
        </authorList>
    </citation>
    <scope>NUCLEOTIDE SEQUENCE</scope>
    <source>
        <strain evidence="3">TP-CH-4</strain>
    </source>
</reference>
<protein>
    <recommendedName>
        <fullName evidence="2">DUF7486 domain-containing protein</fullName>
    </recommendedName>
</protein>